<dbReference type="EMBL" id="CAADFS010000031">
    <property type="protein sequence ID" value="VFK46463.1"/>
    <property type="molecule type" value="Genomic_DNA"/>
</dbReference>
<dbReference type="CDD" id="cd00796">
    <property type="entry name" value="INT_Rci_Hp1_C"/>
    <property type="match status" value="1"/>
</dbReference>
<evidence type="ECO:0000259" key="7">
    <source>
        <dbReference type="PROSITE" id="PS51898"/>
    </source>
</evidence>
<reference evidence="9" key="1">
    <citation type="submission" date="2019-02" db="EMBL/GenBank/DDBJ databases">
        <authorList>
            <person name="Gruber-Vodicka R. H."/>
            <person name="Seah K. B. B."/>
        </authorList>
    </citation>
    <scope>NUCLEOTIDE SEQUENCE</scope>
    <source>
        <strain evidence="9">BECK_BZ123</strain>
    </source>
</reference>
<name>A0A450YY73_9GAMM</name>
<accession>A0A450YY73</accession>
<comment type="similarity">
    <text evidence="1">Belongs to the 'phage' integrase family.</text>
</comment>
<protein>
    <submittedName>
        <fullName evidence="9">Site-specific recombinase XerD</fullName>
    </submittedName>
</protein>
<dbReference type="GO" id="GO:0006310">
    <property type="term" value="P:DNA recombination"/>
    <property type="evidence" value="ECO:0007669"/>
    <property type="project" value="UniProtKB-KW"/>
</dbReference>
<dbReference type="InterPro" id="IPR010998">
    <property type="entry name" value="Integrase_recombinase_N"/>
</dbReference>
<gene>
    <name evidence="9" type="ORF">BECKTC1821D_GA0114238_103130</name>
</gene>
<proteinExistence type="inferred from homology"/>
<dbReference type="InterPro" id="IPR044068">
    <property type="entry name" value="CB"/>
</dbReference>
<dbReference type="InterPro" id="IPR013762">
    <property type="entry name" value="Integrase-like_cat_sf"/>
</dbReference>
<dbReference type="PROSITE" id="PS51900">
    <property type="entry name" value="CB"/>
    <property type="match status" value="1"/>
</dbReference>
<organism evidence="9">
    <name type="scientific">Candidatus Kentrum sp. TC</name>
    <dbReference type="NCBI Taxonomy" id="2126339"/>
    <lineage>
        <taxon>Bacteria</taxon>
        <taxon>Pseudomonadati</taxon>
        <taxon>Pseudomonadota</taxon>
        <taxon>Gammaproteobacteria</taxon>
        <taxon>Candidatus Kentrum</taxon>
    </lineage>
</organism>
<dbReference type="InterPro" id="IPR002104">
    <property type="entry name" value="Integrase_catalytic"/>
</dbReference>
<dbReference type="PANTHER" id="PTHR30349">
    <property type="entry name" value="PHAGE INTEGRASE-RELATED"/>
    <property type="match status" value="1"/>
</dbReference>
<evidence type="ECO:0000256" key="3">
    <source>
        <dbReference type="ARBA" id="ARBA00023125"/>
    </source>
</evidence>
<dbReference type="Pfam" id="PF00589">
    <property type="entry name" value="Phage_integrase"/>
    <property type="match status" value="1"/>
</dbReference>
<dbReference type="GO" id="GO:0003677">
    <property type="term" value="F:DNA binding"/>
    <property type="evidence" value="ECO:0007669"/>
    <property type="project" value="UniProtKB-UniRule"/>
</dbReference>
<dbReference type="Gene3D" id="1.10.150.130">
    <property type="match status" value="1"/>
</dbReference>
<keyword evidence="3 5" id="KW-0238">DNA-binding</keyword>
<evidence type="ECO:0000256" key="6">
    <source>
        <dbReference type="SAM" id="MobiDB-lite"/>
    </source>
</evidence>
<feature type="domain" description="Core-binding (CB)" evidence="8">
    <location>
        <begin position="76"/>
        <end position="156"/>
    </location>
</feature>
<keyword evidence="4" id="KW-0233">DNA recombination</keyword>
<dbReference type="AlphaFoldDB" id="A0A450YY73"/>
<evidence type="ECO:0000256" key="1">
    <source>
        <dbReference type="ARBA" id="ARBA00008857"/>
    </source>
</evidence>
<dbReference type="PROSITE" id="PS51898">
    <property type="entry name" value="TYR_RECOMBINASE"/>
    <property type="match status" value="1"/>
</dbReference>
<dbReference type="InterPro" id="IPR011010">
    <property type="entry name" value="DNA_brk_join_enz"/>
</dbReference>
<feature type="region of interest" description="Disordered" evidence="6">
    <location>
        <begin position="1"/>
        <end position="24"/>
    </location>
</feature>
<sequence>MATHAPPTTTLLTKRGRSFSPDKGIRKRGKSYIIDISINGKRYTRTAATLKVARETRKSMMLNTQSSVNASVINRWTLQKAFEQTWELRWRDTRGNKTVSINAQALLRYFGANTPVENITSQRINEWVIELIRLGNAEGTINRKLAVLSRMLHEAKNNGALREMPVITRRREPHGNIRYLSLEEEKRVRAAFLAWQCSEMELLFTFLIDTGLRRGEALRLLWENVSLATKTIHVLTTKNDKPRNVPLTSRVCARLEAWAKQRGLKARDRVFTLTHHKIQYTWDKMRTQLQLKDDPQFTLHALRHTCASRLVQRGVGLAVVQAWLGHRNITMTLRYAHLAPSNLLEAVRVLEEWNVD</sequence>
<dbReference type="SUPFAM" id="SSF56349">
    <property type="entry name" value="DNA breaking-rejoining enzymes"/>
    <property type="match status" value="1"/>
</dbReference>
<feature type="domain" description="Tyr recombinase" evidence="7">
    <location>
        <begin position="175"/>
        <end position="348"/>
    </location>
</feature>
<dbReference type="GO" id="GO:0015074">
    <property type="term" value="P:DNA integration"/>
    <property type="evidence" value="ECO:0007669"/>
    <property type="project" value="UniProtKB-KW"/>
</dbReference>
<evidence type="ECO:0000256" key="2">
    <source>
        <dbReference type="ARBA" id="ARBA00022908"/>
    </source>
</evidence>
<dbReference type="Gene3D" id="1.10.443.10">
    <property type="entry name" value="Intergrase catalytic core"/>
    <property type="match status" value="1"/>
</dbReference>
<evidence type="ECO:0000256" key="4">
    <source>
        <dbReference type="ARBA" id="ARBA00023172"/>
    </source>
</evidence>
<dbReference type="InterPro" id="IPR050090">
    <property type="entry name" value="Tyrosine_recombinase_XerCD"/>
</dbReference>
<evidence type="ECO:0000256" key="5">
    <source>
        <dbReference type="PROSITE-ProRule" id="PRU01248"/>
    </source>
</evidence>
<keyword evidence="2" id="KW-0229">DNA integration</keyword>
<evidence type="ECO:0000259" key="8">
    <source>
        <dbReference type="PROSITE" id="PS51900"/>
    </source>
</evidence>
<dbReference type="PANTHER" id="PTHR30349:SF64">
    <property type="entry name" value="PROPHAGE INTEGRASE INTD-RELATED"/>
    <property type="match status" value="1"/>
</dbReference>
<evidence type="ECO:0000313" key="9">
    <source>
        <dbReference type="EMBL" id="VFK46463.1"/>
    </source>
</evidence>
<feature type="compositionally biased region" description="Low complexity" evidence="6">
    <location>
        <begin position="1"/>
        <end position="13"/>
    </location>
</feature>